<dbReference type="InterPro" id="IPR011991">
    <property type="entry name" value="ArsR-like_HTH"/>
</dbReference>
<dbReference type="GO" id="GO:0003700">
    <property type="term" value="F:DNA-binding transcription factor activity"/>
    <property type="evidence" value="ECO:0007669"/>
    <property type="project" value="InterPro"/>
</dbReference>
<dbReference type="Pfam" id="PF01022">
    <property type="entry name" value="HTH_5"/>
    <property type="match status" value="1"/>
</dbReference>
<comment type="caution">
    <text evidence="2">The sequence shown here is derived from an EMBL/GenBank/DDBJ whole genome shotgun (WGS) entry which is preliminary data.</text>
</comment>
<dbReference type="SMART" id="SM00418">
    <property type="entry name" value="HTH_ARSR"/>
    <property type="match status" value="1"/>
</dbReference>
<dbReference type="PRINTS" id="PR00778">
    <property type="entry name" value="HTHARSR"/>
</dbReference>
<dbReference type="RefSeq" id="WP_189516070.1">
    <property type="nucleotide sequence ID" value="NZ_BMXG01000019.1"/>
</dbReference>
<dbReference type="EMBL" id="BMXG01000019">
    <property type="protein sequence ID" value="GHC08202.1"/>
    <property type="molecule type" value="Genomic_DNA"/>
</dbReference>
<dbReference type="SUPFAM" id="SSF46785">
    <property type="entry name" value="Winged helix' DNA-binding domain"/>
    <property type="match status" value="1"/>
</dbReference>
<proteinExistence type="predicted"/>
<dbReference type="PROSITE" id="PS50987">
    <property type="entry name" value="HTH_ARSR_2"/>
    <property type="match status" value="1"/>
</dbReference>
<dbReference type="GO" id="GO:0008757">
    <property type="term" value="F:S-adenosylmethionine-dependent methyltransferase activity"/>
    <property type="evidence" value="ECO:0007669"/>
    <property type="project" value="InterPro"/>
</dbReference>
<dbReference type="PANTHER" id="PTHR43591">
    <property type="entry name" value="METHYLTRANSFERASE"/>
    <property type="match status" value="1"/>
</dbReference>
<dbReference type="CDD" id="cd00090">
    <property type="entry name" value="HTH_ARSR"/>
    <property type="match status" value="1"/>
</dbReference>
<evidence type="ECO:0000259" key="1">
    <source>
        <dbReference type="PROSITE" id="PS50987"/>
    </source>
</evidence>
<reference evidence="2" key="1">
    <citation type="journal article" date="2014" name="Int. J. Syst. Evol. Microbiol.">
        <title>Complete genome sequence of Corynebacterium casei LMG S-19264T (=DSM 44701T), isolated from a smear-ripened cheese.</title>
        <authorList>
            <consortium name="US DOE Joint Genome Institute (JGI-PGF)"/>
            <person name="Walter F."/>
            <person name="Albersmeier A."/>
            <person name="Kalinowski J."/>
            <person name="Ruckert C."/>
        </authorList>
    </citation>
    <scope>NUCLEOTIDE SEQUENCE</scope>
    <source>
        <strain evidence="2">KCTC 12870</strain>
    </source>
</reference>
<sequence length="310" mass="34754">MASWDTLKLLADATRLRLIQLLRREELSVAELQELLAMGQSRISSHLALLRQGGLLDDRKEGKKTFYSLSDSVAPPTVRLIDAAYEAAREEPEFREDEKNLERVLDRRRRASEDYFNQVAGRLGRNYCPGRSWEAIGHFLLHLTPYIKIADLGAGEGVLSQLLAQRAEQVFCIDNSPRMVEVGVELAAKNGIENLHYKLGDIENVPLEDGSVELALLSQALHHAEKPAKAIAEAYRILKPGGTLVVLDLKEHQFEKAHELYADRWLGFSENQLYRWLKDTGFSTVKVNVVAHEQGDPGFETVLASGVKGE</sequence>
<feature type="domain" description="HTH arsR-type" evidence="1">
    <location>
        <begin position="1"/>
        <end position="92"/>
    </location>
</feature>
<dbReference type="Gene3D" id="3.40.50.150">
    <property type="entry name" value="Vaccinia Virus protein VP39"/>
    <property type="match status" value="1"/>
</dbReference>
<evidence type="ECO:0000313" key="3">
    <source>
        <dbReference type="Proteomes" id="UP000642829"/>
    </source>
</evidence>
<dbReference type="Gene3D" id="1.10.10.10">
    <property type="entry name" value="Winged helix-like DNA-binding domain superfamily/Winged helix DNA-binding domain"/>
    <property type="match status" value="1"/>
</dbReference>
<organism evidence="2 3">
    <name type="scientific">Cerasicoccus arenae</name>
    <dbReference type="NCBI Taxonomy" id="424488"/>
    <lineage>
        <taxon>Bacteria</taxon>
        <taxon>Pseudomonadati</taxon>
        <taxon>Verrucomicrobiota</taxon>
        <taxon>Opitutia</taxon>
        <taxon>Puniceicoccales</taxon>
        <taxon>Cerasicoccaceae</taxon>
        <taxon>Cerasicoccus</taxon>
    </lineage>
</organism>
<protein>
    <submittedName>
        <fullName evidence="2">Transcriptional regulator</fullName>
    </submittedName>
</protein>
<accession>A0A8J3DJI8</accession>
<dbReference type="SUPFAM" id="SSF53335">
    <property type="entry name" value="S-adenosyl-L-methionine-dependent methyltransferases"/>
    <property type="match status" value="1"/>
</dbReference>
<gene>
    <name evidence="2" type="ORF">GCM10007047_26800</name>
</gene>
<dbReference type="Proteomes" id="UP000642829">
    <property type="component" value="Unassembled WGS sequence"/>
</dbReference>
<keyword evidence="3" id="KW-1185">Reference proteome</keyword>
<evidence type="ECO:0000313" key="2">
    <source>
        <dbReference type="EMBL" id="GHC08202.1"/>
    </source>
</evidence>
<dbReference type="NCBIfam" id="NF033788">
    <property type="entry name" value="HTH_metalloreg"/>
    <property type="match status" value="1"/>
</dbReference>
<dbReference type="InterPro" id="IPR036390">
    <property type="entry name" value="WH_DNA-bd_sf"/>
</dbReference>
<dbReference type="InterPro" id="IPR029063">
    <property type="entry name" value="SAM-dependent_MTases_sf"/>
</dbReference>
<dbReference type="InterPro" id="IPR036388">
    <property type="entry name" value="WH-like_DNA-bd_sf"/>
</dbReference>
<dbReference type="CDD" id="cd02440">
    <property type="entry name" value="AdoMet_MTases"/>
    <property type="match status" value="1"/>
</dbReference>
<dbReference type="AlphaFoldDB" id="A0A8J3DJI8"/>
<name>A0A8J3DJI8_9BACT</name>
<reference evidence="2" key="2">
    <citation type="submission" date="2020-09" db="EMBL/GenBank/DDBJ databases">
        <authorList>
            <person name="Sun Q."/>
            <person name="Kim S."/>
        </authorList>
    </citation>
    <scope>NUCLEOTIDE SEQUENCE</scope>
    <source>
        <strain evidence="2">KCTC 12870</strain>
    </source>
</reference>
<dbReference type="Pfam" id="PF08241">
    <property type="entry name" value="Methyltransf_11"/>
    <property type="match status" value="1"/>
</dbReference>
<dbReference type="PANTHER" id="PTHR43591:SF110">
    <property type="entry name" value="RHODANESE DOMAIN-CONTAINING PROTEIN"/>
    <property type="match status" value="1"/>
</dbReference>
<dbReference type="InterPro" id="IPR013216">
    <property type="entry name" value="Methyltransf_11"/>
</dbReference>
<dbReference type="InterPro" id="IPR001845">
    <property type="entry name" value="HTH_ArsR_DNA-bd_dom"/>
</dbReference>